<dbReference type="EMBL" id="SUMD01000005">
    <property type="protein sequence ID" value="TJZ77873.1"/>
    <property type="molecule type" value="Genomic_DNA"/>
</dbReference>
<proteinExistence type="inferred from homology"/>
<evidence type="ECO:0000256" key="6">
    <source>
        <dbReference type="ARBA" id="ARBA00023136"/>
    </source>
</evidence>
<organism evidence="10 11">
    <name type="scientific">Rhodococcus oryzae</name>
    <dbReference type="NCBI Taxonomy" id="2571143"/>
    <lineage>
        <taxon>Bacteria</taxon>
        <taxon>Bacillati</taxon>
        <taxon>Actinomycetota</taxon>
        <taxon>Actinomycetes</taxon>
        <taxon>Mycobacteriales</taxon>
        <taxon>Nocardiaceae</taxon>
        <taxon>Rhodococcus</taxon>
    </lineage>
</organism>
<keyword evidence="3" id="KW-0813">Transport</keyword>
<dbReference type="Pfam" id="PF16916">
    <property type="entry name" value="ZT_dimer"/>
    <property type="match status" value="1"/>
</dbReference>
<keyword evidence="6 7" id="KW-0472">Membrane</keyword>
<dbReference type="SUPFAM" id="SSF161111">
    <property type="entry name" value="Cation efflux protein transmembrane domain-like"/>
    <property type="match status" value="1"/>
</dbReference>
<comment type="caution">
    <text evidence="10">The sequence shown here is derived from an EMBL/GenBank/DDBJ whole genome shotgun (WGS) entry which is preliminary data.</text>
</comment>
<dbReference type="NCBIfam" id="TIGR01297">
    <property type="entry name" value="CDF"/>
    <property type="match status" value="1"/>
</dbReference>
<feature type="transmembrane region" description="Helical" evidence="7">
    <location>
        <begin position="86"/>
        <end position="102"/>
    </location>
</feature>
<dbReference type="RefSeq" id="WP_136910103.1">
    <property type="nucleotide sequence ID" value="NZ_SUMD01000005.1"/>
</dbReference>
<name>A0ABY2RJL8_9NOCA</name>
<evidence type="ECO:0000256" key="3">
    <source>
        <dbReference type="ARBA" id="ARBA00022448"/>
    </source>
</evidence>
<sequence length="343" mass="36220">MTHEHQHGHGHGHVHRGGLRSAVREVFVPHSHDAADSVDDALESSAIGIRAVKVSLVVLGVTALVQLAIVSVSGSVALLADTIHNFSDALTAVPLWIAFALGRRAATRRYTYGFGRAEDLAGLFVLAMIALSALIAGYEAVRRLLDPVPIEHLGWVAAAGLVGFIGNELVALYRIRIGRQIGSAALVADGLHARTDGFTSLAVLFGAGGVALGYPLADPIVGLLITAAILVVLMSAAREVFRRLMDGVDPDLVDACERVLAGEPGVAGVRSLKMRWIGHRLHADAELDIDAGTSLEDAHRIAQRAEHALTHAVPKLSTALVRAYPAHPMTRAARAAGTESSRR</sequence>
<evidence type="ECO:0000313" key="10">
    <source>
        <dbReference type="EMBL" id="TJZ77873.1"/>
    </source>
</evidence>
<feature type="transmembrane region" description="Helical" evidence="7">
    <location>
        <begin position="220"/>
        <end position="237"/>
    </location>
</feature>
<dbReference type="Proteomes" id="UP000305109">
    <property type="component" value="Unassembled WGS sequence"/>
</dbReference>
<dbReference type="PANTHER" id="PTHR43840">
    <property type="entry name" value="MITOCHONDRIAL METAL TRANSPORTER 1-RELATED"/>
    <property type="match status" value="1"/>
</dbReference>
<dbReference type="InterPro" id="IPR027470">
    <property type="entry name" value="Cation_efflux_CTD"/>
</dbReference>
<keyword evidence="11" id="KW-1185">Reference proteome</keyword>
<accession>A0ABY2RJL8</accession>
<keyword evidence="5 7" id="KW-1133">Transmembrane helix</keyword>
<dbReference type="Pfam" id="PF01545">
    <property type="entry name" value="Cation_efflux"/>
    <property type="match status" value="1"/>
</dbReference>
<dbReference type="InterPro" id="IPR036837">
    <property type="entry name" value="Cation_efflux_CTD_sf"/>
</dbReference>
<evidence type="ECO:0000313" key="11">
    <source>
        <dbReference type="Proteomes" id="UP000305109"/>
    </source>
</evidence>
<feature type="transmembrane region" description="Helical" evidence="7">
    <location>
        <begin position="196"/>
        <end position="214"/>
    </location>
</feature>
<feature type="domain" description="Cation efflux protein cytoplasmic" evidence="9">
    <location>
        <begin position="249"/>
        <end position="320"/>
    </location>
</feature>
<feature type="domain" description="Cation efflux protein transmembrane" evidence="8">
    <location>
        <begin position="52"/>
        <end position="245"/>
    </location>
</feature>
<feature type="transmembrane region" description="Helical" evidence="7">
    <location>
        <begin position="56"/>
        <end position="80"/>
    </location>
</feature>
<evidence type="ECO:0000256" key="5">
    <source>
        <dbReference type="ARBA" id="ARBA00022989"/>
    </source>
</evidence>
<dbReference type="InterPro" id="IPR050291">
    <property type="entry name" value="CDF_Transporter"/>
</dbReference>
<evidence type="ECO:0000256" key="2">
    <source>
        <dbReference type="ARBA" id="ARBA00008114"/>
    </source>
</evidence>
<reference evidence="10 11" key="1">
    <citation type="submission" date="2019-04" db="EMBL/GenBank/DDBJ databases">
        <title>Rhodococcus oryzae sp. nov., a novel actinomycete isolated from rhizosphere soil of rice (Oryza sativa L.).</title>
        <authorList>
            <person name="Li C."/>
        </authorList>
    </citation>
    <scope>NUCLEOTIDE SEQUENCE [LARGE SCALE GENOMIC DNA]</scope>
    <source>
        <strain evidence="10 11">NEAU-CX67</strain>
    </source>
</reference>
<evidence type="ECO:0000259" key="8">
    <source>
        <dbReference type="Pfam" id="PF01545"/>
    </source>
</evidence>
<evidence type="ECO:0000256" key="1">
    <source>
        <dbReference type="ARBA" id="ARBA00004141"/>
    </source>
</evidence>
<gene>
    <name evidence="10" type="ORF">FCG67_12480</name>
</gene>
<evidence type="ECO:0000259" key="9">
    <source>
        <dbReference type="Pfam" id="PF16916"/>
    </source>
</evidence>
<dbReference type="InterPro" id="IPR027469">
    <property type="entry name" value="Cation_efflux_TMD_sf"/>
</dbReference>
<keyword evidence="4 7" id="KW-0812">Transmembrane</keyword>
<feature type="transmembrane region" description="Helical" evidence="7">
    <location>
        <begin position="123"/>
        <end position="141"/>
    </location>
</feature>
<comment type="similarity">
    <text evidence="2">Belongs to the cation diffusion facilitator (CDF) transporter (TC 2.A.4) family.</text>
</comment>
<evidence type="ECO:0000256" key="4">
    <source>
        <dbReference type="ARBA" id="ARBA00022692"/>
    </source>
</evidence>
<dbReference type="Gene3D" id="3.30.70.1350">
    <property type="entry name" value="Cation efflux protein, cytoplasmic domain"/>
    <property type="match status" value="1"/>
</dbReference>
<dbReference type="SUPFAM" id="SSF160240">
    <property type="entry name" value="Cation efflux protein cytoplasmic domain-like"/>
    <property type="match status" value="1"/>
</dbReference>
<dbReference type="InterPro" id="IPR002524">
    <property type="entry name" value="Cation_efflux"/>
</dbReference>
<feature type="transmembrane region" description="Helical" evidence="7">
    <location>
        <begin position="153"/>
        <end position="175"/>
    </location>
</feature>
<dbReference type="PANTHER" id="PTHR43840:SF15">
    <property type="entry name" value="MITOCHONDRIAL METAL TRANSPORTER 1-RELATED"/>
    <property type="match status" value="1"/>
</dbReference>
<evidence type="ECO:0000256" key="7">
    <source>
        <dbReference type="SAM" id="Phobius"/>
    </source>
</evidence>
<comment type="subcellular location">
    <subcellularLocation>
        <location evidence="1">Membrane</location>
        <topology evidence="1">Multi-pass membrane protein</topology>
    </subcellularLocation>
</comment>
<dbReference type="InterPro" id="IPR058533">
    <property type="entry name" value="Cation_efflux_TM"/>
</dbReference>
<protein>
    <submittedName>
        <fullName evidence="10">Cation transporter</fullName>
    </submittedName>
</protein>
<dbReference type="Gene3D" id="1.20.1510.10">
    <property type="entry name" value="Cation efflux protein transmembrane domain"/>
    <property type="match status" value="1"/>
</dbReference>